<evidence type="ECO:0000313" key="2">
    <source>
        <dbReference type="Proteomes" id="UP001500840"/>
    </source>
</evidence>
<name>A0ABP8N9A6_9BACT</name>
<evidence type="ECO:0000313" key="1">
    <source>
        <dbReference type="EMBL" id="GAA4462088.1"/>
    </source>
</evidence>
<accession>A0ABP8N9A6</accession>
<keyword evidence="2" id="KW-1185">Reference proteome</keyword>
<protein>
    <submittedName>
        <fullName evidence="1">Uncharacterized protein</fullName>
    </submittedName>
</protein>
<dbReference type="RefSeq" id="WP_339946884.1">
    <property type="nucleotide sequence ID" value="NZ_BAABGA010000058.1"/>
</dbReference>
<dbReference type="EMBL" id="BAABGA010000058">
    <property type="protein sequence ID" value="GAA4462088.1"/>
    <property type="molecule type" value="Genomic_DNA"/>
</dbReference>
<dbReference type="Proteomes" id="UP001500840">
    <property type="component" value="Unassembled WGS sequence"/>
</dbReference>
<proteinExistence type="predicted"/>
<reference evidence="2" key="1">
    <citation type="journal article" date="2019" name="Int. J. Syst. Evol. Microbiol.">
        <title>The Global Catalogue of Microorganisms (GCM) 10K type strain sequencing project: providing services to taxonomists for standard genome sequencing and annotation.</title>
        <authorList>
            <consortium name="The Broad Institute Genomics Platform"/>
            <consortium name="The Broad Institute Genome Sequencing Center for Infectious Disease"/>
            <person name="Wu L."/>
            <person name="Ma J."/>
        </authorList>
    </citation>
    <scope>NUCLEOTIDE SEQUENCE [LARGE SCALE GENOMIC DNA]</scope>
    <source>
        <strain evidence="2">JCM 17759</strain>
    </source>
</reference>
<organism evidence="1 2">
    <name type="scientific">Novipirellula rosea</name>
    <dbReference type="NCBI Taxonomy" id="1031540"/>
    <lineage>
        <taxon>Bacteria</taxon>
        <taxon>Pseudomonadati</taxon>
        <taxon>Planctomycetota</taxon>
        <taxon>Planctomycetia</taxon>
        <taxon>Pirellulales</taxon>
        <taxon>Pirellulaceae</taxon>
        <taxon>Novipirellula</taxon>
    </lineage>
</organism>
<comment type="caution">
    <text evidence="1">The sequence shown here is derived from an EMBL/GenBank/DDBJ whole genome shotgun (WGS) entry which is preliminary data.</text>
</comment>
<sequence length="238" mass="26113">MSSLNPYDPPGQRFANGSTLAGKYVADYSRLGLGEFRRVCGSPVRGAIEWFAIKLQLKHWVTQVFDAPVPMLSQLCRIIDTPQEFHDDLIAFKADAARYGYAGELCTVNRSEGVAVTTVGLRMLHESKQSFLTSLFAKTEDLSQNETQVTSVYDMGDDFTTLSVTNEPLRFAPSTRCVAEYLVGASLAQLCERHAILVAAASDVPSLLESPEDIAVVVDTLTVEFYDRMILSGVFSPA</sequence>
<gene>
    <name evidence="1" type="ORF">GCM10023156_45540</name>
</gene>